<keyword evidence="2" id="KW-1185">Reference proteome</keyword>
<dbReference type="RefSeq" id="WP_081364652.1">
    <property type="nucleotide sequence ID" value="NZ_CP114569.1"/>
</dbReference>
<keyword evidence="1" id="KW-0614">Plasmid</keyword>
<evidence type="ECO:0000313" key="2">
    <source>
        <dbReference type="Proteomes" id="UP001164536"/>
    </source>
</evidence>
<geneLocation type="plasmid" evidence="1 2">
    <name>unnamed5</name>
</geneLocation>
<evidence type="ECO:0000313" key="1">
    <source>
        <dbReference type="EMBL" id="WAZ60738.1"/>
    </source>
</evidence>
<dbReference type="Proteomes" id="UP001164536">
    <property type="component" value="Plasmid unnamed5"/>
</dbReference>
<reference evidence="1" key="1">
    <citation type="submission" date="2022-12" db="EMBL/GenBank/DDBJ databases">
        <title>2953647.</title>
        <authorList>
            <person name="Hergert J."/>
            <person name="Casey R."/>
            <person name="Wagner J."/>
            <person name="Young E.L."/>
            <person name="Oakeson K.F."/>
        </authorList>
    </citation>
    <scope>NUCLEOTIDE SEQUENCE</scope>
    <source>
        <strain evidence="1">2953647</strain>
        <plasmid evidence="1">unnamed5</plasmid>
    </source>
</reference>
<organism evidence="1 2">
    <name type="scientific">Citrobacter freundii</name>
    <dbReference type="NCBI Taxonomy" id="546"/>
    <lineage>
        <taxon>Bacteria</taxon>
        <taxon>Pseudomonadati</taxon>
        <taxon>Pseudomonadota</taxon>
        <taxon>Gammaproteobacteria</taxon>
        <taxon>Enterobacterales</taxon>
        <taxon>Enterobacteriaceae</taxon>
        <taxon>Citrobacter</taxon>
        <taxon>Citrobacter freundii complex</taxon>
    </lineage>
</organism>
<gene>
    <name evidence="1" type="ORF">O4000_28935</name>
</gene>
<name>A0ABY7L8U7_CITFR</name>
<accession>A0ABY7L8U7</accession>
<dbReference type="EMBL" id="CP114569">
    <property type="protein sequence ID" value="WAZ60738.1"/>
    <property type="molecule type" value="Genomic_DNA"/>
</dbReference>
<sequence>MSDLVLLHRHFVIDHCKVSFTAGIKHGRAVVVFGIATQSEVTPLLTLEKEYPDRNAACQYVQRVTETAARKLLVYYQNEHQPLVDRINNVFSGPIRLEYSSRHKPA</sequence>
<protein>
    <submittedName>
        <fullName evidence="1">Uncharacterized protein</fullName>
    </submittedName>
</protein>
<proteinExistence type="predicted"/>